<dbReference type="Gene3D" id="3.40.630.10">
    <property type="entry name" value="Zn peptidases"/>
    <property type="match status" value="1"/>
</dbReference>
<evidence type="ECO:0000259" key="1">
    <source>
        <dbReference type="Pfam" id="PF04389"/>
    </source>
</evidence>
<proteinExistence type="predicted"/>
<dbReference type="InterPro" id="IPR007484">
    <property type="entry name" value="Peptidase_M28"/>
</dbReference>
<dbReference type="PANTHER" id="PTHR12147:SF26">
    <property type="entry name" value="PEPTIDASE M28 DOMAIN-CONTAINING PROTEIN"/>
    <property type="match status" value="1"/>
</dbReference>
<accession>A0A9D9NRL5</accession>
<comment type="caution">
    <text evidence="2">The sequence shown here is derived from an EMBL/GenBank/DDBJ whole genome shotgun (WGS) entry which is preliminary data.</text>
</comment>
<evidence type="ECO:0000313" key="3">
    <source>
        <dbReference type="Proteomes" id="UP000823750"/>
    </source>
</evidence>
<protein>
    <submittedName>
        <fullName evidence="2">M28 family peptidase</fullName>
    </submittedName>
</protein>
<reference evidence="2" key="1">
    <citation type="submission" date="2020-10" db="EMBL/GenBank/DDBJ databases">
        <authorList>
            <person name="Gilroy R."/>
        </authorList>
    </citation>
    <scope>NUCLEOTIDE SEQUENCE</scope>
    <source>
        <strain evidence="2">B2-16538</strain>
    </source>
</reference>
<dbReference type="GO" id="GO:0008235">
    <property type="term" value="F:metalloexopeptidase activity"/>
    <property type="evidence" value="ECO:0007669"/>
    <property type="project" value="InterPro"/>
</dbReference>
<dbReference type="GO" id="GO:0006508">
    <property type="term" value="P:proteolysis"/>
    <property type="evidence" value="ECO:0007669"/>
    <property type="project" value="InterPro"/>
</dbReference>
<reference evidence="2" key="2">
    <citation type="journal article" date="2021" name="PeerJ">
        <title>Extensive microbial diversity within the chicken gut microbiome revealed by metagenomics and culture.</title>
        <authorList>
            <person name="Gilroy R."/>
            <person name="Ravi A."/>
            <person name="Getino M."/>
            <person name="Pursley I."/>
            <person name="Horton D.L."/>
            <person name="Alikhan N.F."/>
            <person name="Baker D."/>
            <person name="Gharbi K."/>
            <person name="Hall N."/>
            <person name="Watson M."/>
            <person name="Adriaenssens E.M."/>
            <person name="Foster-Nyarko E."/>
            <person name="Jarju S."/>
            <person name="Secka A."/>
            <person name="Antonio M."/>
            <person name="Oren A."/>
            <person name="Chaudhuri R.R."/>
            <person name="La Ragione R."/>
            <person name="Hildebrand F."/>
            <person name="Pallen M.J."/>
        </authorList>
    </citation>
    <scope>NUCLEOTIDE SEQUENCE</scope>
    <source>
        <strain evidence="2">B2-16538</strain>
    </source>
</reference>
<dbReference type="SUPFAM" id="SSF53187">
    <property type="entry name" value="Zn-dependent exopeptidases"/>
    <property type="match status" value="1"/>
</dbReference>
<dbReference type="Proteomes" id="UP000823750">
    <property type="component" value="Unassembled WGS sequence"/>
</dbReference>
<dbReference type="Pfam" id="PF04389">
    <property type="entry name" value="Peptidase_M28"/>
    <property type="match status" value="1"/>
</dbReference>
<dbReference type="PANTHER" id="PTHR12147">
    <property type="entry name" value="METALLOPEPTIDASE M28 FAMILY MEMBER"/>
    <property type="match status" value="1"/>
</dbReference>
<dbReference type="EMBL" id="JADILX010000063">
    <property type="protein sequence ID" value="MBO8485481.1"/>
    <property type="molecule type" value="Genomic_DNA"/>
</dbReference>
<feature type="domain" description="Peptidase M28" evidence="1">
    <location>
        <begin position="114"/>
        <end position="334"/>
    </location>
</feature>
<evidence type="ECO:0000313" key="2">
    <source>
        <dbReference type="EMBL" id="MBO8485481.1"/>
    </source>
</evidence>
<gene>
    <name evidence="2" type="ORF">IAB78_03550</name>
</gene>
<dbReference type="PROSITE" id="PS51257">
    <property type="entry name" value="PROKAR_LIPOPROTEIN"/>
    <property type="match status" value="1"/>
</dbReference>
<dbReference type="InterPro" id="IPR045175">
    <property type="entry name" value="M28_fam"/>
</dbReference>
<sequence>MPEKISQDKKTSKKYYHAAILITAILSIACHESTAQSTWTTNDDAAHNIVWEEKLWRRISFLSSPICEGRATGSRGGNEAAFWIVRTFREAGLLAFGGSYAQHLYAGQGTVGHNIVGMIPGSKKHPCPSYIIVGAHYDHLGTLRGKLYPGADSNASGTVAVTALAEMFSAMKLLGKAYGTSIIFVAFDANRMNMAGSGAFWRMIETGQMADPLTGDVITPDKIRLMVNIDQIGSTLSPTEPGNRDYMIMLGNESLPGQMQGLAAMCNRFYGTDLSLSYTYYGSEEFTRIFRMLSDQKIFIENGIPAVLFTSGITLNNNKTSDTPGTLDMEVLRKRILLIFHWIEKLL</sequence>
<dbReference type="AlphaFoldDB" id="A0A9D9NRL5"/>
<name>A0A9D9NRL5_9BACT</name>
<organism evidence="2 3">
    <name type="scientific">Candidatus Cryptobacteroides excrementavium</name>
    <dbReference type="NCBI Taxonomy" id="2840759"/>
    <lineage>
        <taxon>Bacteria</taxon>
        <taxon>Pseudomonadati</taxon>
        <taxon>Bacteroidota</taxon>
        <taxon>Bacteroidia</taxon>
        <taxon>Bacteroidales</taxon>
        <taxon>Candidatus Cryptobacteroides</taxon>
    </lineage>
</organism>